<dbReference type="VEuPathDB" id="FungiDB:MUCCIDRAFT_163526"/>
<dbReference type="GO" id="GO:0035091">
    <property type="term" value="F:phosphatidylinositol binding"/>
    <property type="evidence" value="ECO:0007669"/>
    <property type="project" value="InterPro"/>
</dbReference>
<dbReference type="OrthoDB" id="2277268at2759"/>
<dbReference type="Proteomes" id="UP000077051">
    <property type="component" value="Unassembled WGS sequence"/>
</dbReference>
<accession>A0A168LVH9</accession>
<keyword evidence="2" id="KW-1185">Reference proteome</keyword>
<dbReference type="EMBL" id="AMYB01000004">
    <property type="protein sequence ID" value="OAD04008.1"/>
    <property type="molecule type" value="Genomic_DNA"/>
</dbReference>
<evidence type="ECO:0000313" key="1">
    <source>
        <dbReference type="EMBL" id="OAD04008.1"/>
    </source>
</evidence>
<dbReference type="AlphaFoldDB" id="A0A168LVH9"/>
<dbReference type="SUPFAM" id="SSF64268">
    <property type="entry name" value="PX domain"/>
    <property type="match status" value="1"/>
</dbReference>
<sequence>MISCPIQGITVQPYTKQQNGGGTWYPIQLTLSNGHMLEIQHQYADFIQFSRLIHQQFSLSRADLPKIRKQRTLFKKGGAQKYLQRQCELQDFCRLLLLLPPVVTCSPVCLSFFSATPEISTTVSNSLKRAFSLKSNKKQQQQQHPDLAAFSRSLTISIGQHQHQLQPCASRPTVQSISSRSNRCSTTSTTSTASSSILFASSLSSTEEDDTIKLKIIYDVQNIIIIRVARSVSLDQLRSQVIQKFALLNIMLPDQLVLRTVDCARYSSGSGSSVVCSVPADHRDLDADVLIADEHDLSRAMLLKWNALQKVTLRCVV</sequence>
<gene>
    <name evidence="1" type="ORF">MUCCIDRAFT_163526</name>
</gene>
<dbReference type="InterPro" id="IPR036871">
    <property type="entry name" value="PX_dom_sf"/>
</dbReference>
<dbReference type="CDD" id="cd06093">
    <property type="entry name" value="PX_domain"/>
    <property type="match status" value="1"/>
</dbReference>
<proteinExistence type="predicted"/>
<dbReference type="Gene3D" id="3.30.1520.10">
    <property type="entry name" value="Phox-like domain"/>
    <property type="match status" value="1"/>
</dbReference>
<organism evidence="1 2">
    <name type="scientific">Mucor lusitanicus CBS 277.49</name>
    <dbReference type="NCBI Taxonomy" id="747725"/>
    <lineage>
        <taxon>Eukaryota</taxon>
        <taxon>Fungi</taxon>
        <taxon>Fungi incertae sedis</taxon>
        <taxon>Mucoromycota</taxon>
        <taxon>Mucoromycotina</taxon>
        <taxon>Mucoromycetes</taxon>
        <taxon>Mucorales</taxon>
        <taxon>Mucorineae</taxon>
        <taxon>Mucoraceae</taxon>
        <taxon>Mucor</taxon>
    </lineage>
</organism>
<comment type="caution">
    <text evidence="1">The sequence shown here is derived from an EMBL/GenBank/DDBJ whole genome shotgun (WGS) entry which is preliminary data.</text>
</comment>
<name>A0A168LVH9_MUCCL</name>
<reference evidence="1 2" key="1">
    <citation type="submission" date="2015-06" db="EMBL/GenBank/DDBJ databases">
        <title>Expansion of signal transduction pathways in fungi by whole-genome duplication.</title>
        <authorList>
            <consortium name="DOE Joint Genome Institute"/>
            <person name="Corrochano L.M."/>
            <person name="Kuo A."/>
            <person name="Marcet-Houben M."/>
            <person name="Polaino S."/>
            <person name="Salamov A."/>
            <person name="Villalobos J.M."/>
            <person name="Alvarez M.I."/>
            <person name="Avalos J."/>
            <person name="Benito E.P."/>
            <person name="Benoit I."/>
            <person name="Burger G."/>
            <person name="Camino L.P."/>
            <person name="Canovas D."/>
            <person name="Cerda-Olmedo E."/>
            <person name="Cheng J.-F."/>
            <person name="Dominguez A."/>
            <person name="Elias M."/>
            <person name="Eslava A.P."/>
            <person name="Glaser F."/>
            <person name="Grimwood J."/>
            <person name="Gutierrez G."/>
            <person name="Heitman J."/>
            <person name="Henrissat B."/>
            <person name="Iturriaga E.A."/>
            <person name="Lang B.F."/>
            <person name="Lavin J.L."/>
            <person name="Lee S."/>
            <person name="Li W."/>
            <person name="Lindquist E."/>
            <person name="Lopez-Garcia S."/>
            <person name="Luque E.M."/>
            <person name="Marcos A.T."/>
            <person name="Martin J."/>
            <person name="Mccluskey K."/>
            <person name="Medina H.R."/>
            <person name="Miralles-Duran A."/>
            <person name="Miyazaki A."/>
            <person name="Munoz-Torres E."/>
            <person name="Oguiza J.A."/>
            <person name="Ohm R."/>
            <person name="Olmedo M."/>
            <person name="Orejas M."/>
            <person name="Ortiz-Castellanos L."/>
            <person name="Pisabarro A.G."/>
            <person name="Rodriguez-Romero J."/>
            <person name="Ruiz-Herrera J."/>
            <person name="Ruiz-Vazquez R."/>
            <person name="Sanz C."/>
            <person name="Schackwitz W."/>
            <person name="Schmutz J."/>
            <person name="Shahriari M."/>
            <person name="Shelest E."/>
            <person name="Silva-Franco F."/>
            <person name="Soanes D."/>
            <person name="Syed K."/>
            <person name="Tagua V.G."/>
            <person name="Talbot N.J."/>
            <person name="Thon M."/>
            <person name="De Vries R.P."/>
            <person name="Wiebenga A."/>
            <person name="Yadav J.S."/>
            <person name="Braun E.L."/>
            <person name="Baker S."/>
            <person name="Garre V."/>
            <person name="Horwitz B."/>
            <person name="Torres-Martinez S."/>
            <person name="Idnurm A."/>
            <person name="Herrera-Estrella A."/>
            <person name="Gabaldon T."/>
            <person name="Grigoriev I.V."/>
        </authorList>
    </citation>
    <scope>NUCLEOTIDE SEQUENCE [LARGE SCALE GENOMIC DNA]</scope>
    <source>
        <strain evidence="1 2">CBS 277.49</strain>
    </source>
</reference>
<evidence type="ECO:0008006" key="3">
    <source>
        <dbReference type="Google" id="ProtNLM"/>
    </source>
</evidence>
<protein>
    <recommendedName>
        <fullName evidence="3">PX domain-containing protein</fullName>
    </recommendedName>
</protein>
<evidence type="ECO:0000313" key="2">
    <source>
        <dbReference type="Proteomes" id="UP000077051"/>
    </source>
</evidence>